<feature type="compositionally biased region" description="Polar residues" evidence="1">
    <location>
        <begin position="272"/>
        <end position="282"/>
    </location>
</feature>
<feature type="region of interest" description="Disordered" evidence="1">
    <location>
        <begin position="77"/>
        <end position="181"/>
    </location>
</feature>
<gene>
    <name evidence="2" type="ORF">K469DRAFT_799841</name>
</gene>
<reference evidence="2" key="1">
    <citation type="journal article" date="2020" name="Stud. Mycol.">
        <title>101 Dothideomycetes genomes: a test case for predicting lifestyles and emergence of pathogens.</title>
        <authorList>
            <person name="Haridas S."/>
            <person name="Albert R."/>
            <person name="Binder M."/>
            <person name="Bloem J."/>
            <person name="Labutti K."/>
            <person name="Salamov A."/>
            <person name="Andreopoulos B."/>
            <person name="Baker S."/>
            <person name="Barry K."/>
            <person name="Bills G."/>
            <person name="Bluhm B."/>
            <person name="Cannon C."/>
            <person name="Castanera R."/>
            <person name="Culley D."/>
            <person name="Daum C."/>
            <person name="Ezra D."/>
            <person name="Gonzalez J."/>
            <person name="Henrissat B."/>
            <person name="Kuo A."/>
            <person name="Liang C."/>
            <person name="Lipzen A."/>
            <person name="Lutzoni F."/>
            <person name="Magnuson J."/>
            <person name="Mondo S."/>
            <person name="Nolan M."/>
            <person name="Ohm R."/>
            <person name="Pangilinan J."/>
            <person name="Park H.-J."/>
            <person name="Ramirez L."/>
            <person name="Alfaro M."/>
            <person name="Sun H."/>
            <person name="Tritt A."/>
            <person name="Yoshinaga Y."/>
            <person name="Zwiers L.-H."/>
            <person name="Turgeon B."/>
            <person name="Goodwin S."/>
            <person name="Spatafora J."/>
            <person name="Crous P."/>
            <person name="Grigoriev I."/>
        </authorList>
    </citation>
    <scope>NUCLEOTIDE SEQUENCE</scope>
    <source>
        <strain evidence="2">CBS 207.26</strain>
    </source>
</reference>
<feature type="region of interest" description="Disordered" evidence="1">
    <location>
        <begin position="679"/>
        <end position="713"/>
    </location>
</feature>
<feature type="compositionally biased region" description="Basic and acidic residues" evidence="1">
    <location>
        <begin position="613"/>
        <end position="622"/>
    </location>
</feature>
<feature type="compositionally biased region" description="Basic and acidic residues" evidence="1">
    <location>
        <begin position="470"/>
        <end position="489"/>
    </location>
</feature>
<dbReference type="EMBL" id="ML994615">
    <property type="protein sequence ID" value="KAF2192190.1"/>
    <property type="molecule type" value="Genomic_DNA"/>
</dbReference>
<feature type="compositionally biased region" description="Basic and acidic residues" evidence="1">
    <location>
        <begin position="42"/>
        <end position="62"/>
    </location>
</feature>
<sequence>MPSPTENSHCGGDGFSSASHDSNSRKRLNEEMELDEQNGGLREGEEHHIAKRARNEEIDPARKSAEKIIEKLISSLRFPNTEHGRRDRENEEIYMRKEYWTKWDLRQQERQREREREAKEVERNGLGAPTGMRPNDSKGNHRPKNDEAEKRTLAPPEKESSVAGSRPWMKKNTSEGMETMSREKVNIDRLKAAKMGPPPAATAQLAPAPLSHIEQSIPSSQPTEAIIDPTPPPPKWKVRKRREANVLIANSAPNGRLKRSGAKKLQRVAPSSAVTAAPTDTSADTRVKYSESGLTQSAAETKAADTAVEISHQQSSSPPSPTLQQPISLTYSIAYKRSIFSKPPPEQTCEQREVARETDEVRWAEQLYQAFGGRLQLQPADEAIKERKKKLNEQRENGIAVRYEGFLYLLPGPVETAAQATPDPTSSVPLKERREDDVGRVSDVMPDLSVAKPKNSKKRTASEGEDLDEAGEKPKKAVERTPKKQRTEGPEEIEKEENSDSEDAFEYFQLPVKRRRQAPATNSPGVSKPQPKKPVKATESAEIAPNPITSEKPKPQSHFQTKVTEIALTSPPPELARPAPLATPSLPPKPAKPSALDLALGTPSGKYSWVQQAKEEDKSKAEKKPKKKDKSSGAAKPKKAPRTQAVETKDNADDDEQHEKFPSGNYKCRHKWKKCNKHKCCKEGMPHPPKPKKRKTAKEDAIAQKTESAGFKGKSEKIREKVIKFNAELKVVQNLDADGYSERSDAELESKPEPEYNPEVDALFEDGEDGDGCMDEMEALISVEVENHRNEDAASVIQNGLQEGVELNGEEDAHSEVSEEL</sequence>
<feature type="compositionally biased region" description="Basic and acidic residues" evidence="1">
    <location>
        <begin position="430"/>
        <end position="440"/>
    </location>
</feature>
<keyword evidence="3" id="KW-1185">Reference proteome</keyword>
<feature type="region of interest" description="Disordered" evidence="1">
    <location>
        <begin position="215"/>
        <end position="324"/>
    </location>
</feature>
<evidence type="ECO:0000256" key="1">
    <source>
        <dbReference type="SAM" id="MobiDB-lite"/>
    </source>
</evidence>
<feature type="compositionally biased region" description="Acidic residues" evidence="1">
    <location>
        <begin position="490"/>
        <end position="505"/>
    </location>
</feature>
<feature type="region of interest" description="Disordered" evidence="1">
    <location>
        <begin position="417"/>
        <end position="667"/>
    </location>
</feature>
<feature type="region of interest" description="Disordered" evidence="1">
    <location>
        <begin position="739"/>
        <end position="758"/>
    </location>
</feature>
<feature type="compositionally biased region" description="Basic and acidic residues" evidence="1">
    <location>
        <begin position="811"/>
        <end position="821"/>
    </location>
</feature>
<feature type="compositionally biased region" description="Basic and acidic residues" evidence="1">
    <location>
        <begin position="80"/>
        <end position="123"/>
    </location>
</feature>
<feature type="compositionally biased region" description="Basic residues" evidence="1">
    <location>
        <begin position="256"/>
        <end position="266"/>
    </location>
</feature>
<dbReference type="AlphaFoldDB" id="A0A6A6EQ30"/>
<evidence type="ECO:0000313" key="3">
    <source>
        <dbReference type="Proteomes" id="UP000800200"/>
    </source>
</evidence>
<proteinExistence type="predicted"/>
<organism evidence="2 3">
    <name type="scientific">Zopfia rhizophila CBS 207.26</name>
    <dbReference type="NCBI Taxonomy" id="1314779"/>
    <lineage>
        <taxon>Eukaryota</taxon>
        <taxon>Fungi</taxon>
        <taxon>Dikarya</taxon>
        <taxon>Ascomycota</taxon>
        <taxon>Pezizomycotina</taxon>
        <taxon>Dothideomycetes</taxon>
        <taxon>Dothideomycetes incertae sedis</taxon>
        <taxon>Zopfiaceae</taxon>
        <taxon>Zopfia</taxon>
    </lineage>
</organism>
<feature type="region of interest" description="Disordered" evidence="1">
    <location>
        <begin position="801"/>
        <end position="821"/>
    </location>
</feature>
<feature type="compositionally biased region" description="Basic and acidic residues" evidence="1">
    <location>
        <begin position="135"/>
        <end position="160"/>
    </location>
</feature>
<feature type="compositionally biased region" description="Basic and acidic residues" evidence="1">
    <location>
        <begin position="647"/>
        <end position="661"/>
    </location>
</feature>
<feature type="compositionally biased region" description="Basic and acidic residues" evidence="1">
    <location>
        <begin position="740"/>
        <end position="754"/>
    </location>
</feature>
<accession>A0A6A6EQ30</accession>
<evidence type="ECO:0000313" key="2">
    <source>
        <dbReference type="EMBL" id="KAF2192190.1"/>
    </source>
</evidence>
<protein>
    <submittedName>
        <fullName evidence="2">Uncharacterized protein</fullName>
    </submittedName>
</protein>
<dbReference type="Proteomes" id="UP000800200">
    <property type="component" value="Unassembled WGS sequence"/>
</dbReference>
<feature type="region of interest" description="Disordered" evidence="1">
    <location>
        <begin position="1"/>
        <end position="62"/>
    </location>
</feature>
<feature type="compositionally biased region" description="Polar residues" evidence="1">
    <location>
        <begin position="418"/>
        <end position="428"/>
    </location>
</feature>
<name>A0A6A6EQ30_9PEZI</name>
<feature type="compositionally biased region" description="Low complexity" evidence="1">
    <location>
        <begin position="311"/>
        <end position="324"/>
    </location>
</feature>